<gene>
    <name evidence="1" type="ORF">VB774_04140</name>
</gene>
<proteinExistence type="predicted"/>
<dbReference type="PANTHER" id="PTHR38753">
    <property type="entry name" value="SLR1441 PROTEIN"/>
    <property type="match status" value="1"/>
</dbReference>
<organism evidence="1 2">
    <name type="scientific">Pseudanabaena galeata UHCC 0370</name>
    <dbReference type="NCBI Taxonomy" id="3110310"/>
    <lineage>
        <taxon>Bacteria</taxon>
        <taxon>Bacillati</taxon>
        <taxon>Cyanobacteriota</taxon>
        <taxon>Cyanophyceae</taxon>
        <taxon>Pseudanabaenales</taxon>
        <taxon>Pseudanabaenaceae</taxon>
        <taxon>Pseudanabaena</taxon>
    </lineage>
</organism>
<dbReference type="RefSeq" id="WP_323260035.1">
    <property type="nucleotide sequence ID" value="NZ_JAYGIE010000011.1"/>
</dbReference>
<dbReference type="Proteomes" id="UP001301388">
    <property type="component" value="Unassembled WGS sequence"/>
</dbReference>
<name>A0ABU5TGN1_9CYAN</name>
<keyword evidence="2" id="KW-1185">Reference proteome</keyword>
<accession>A0ABU5TGN1</accession>
<reference evidence="1 2" key="1">
    <citation type="submission" date="2023-12" db="EMBL/GenBank/DDBJ databases">
        <title>Baltic Sea Cyanobacteria.</title>
        <authorList>
            <person name="Delbaje E."/>
            <person name="Fewer D.P."/>
            <person name="Shishido T.K."/>
        </authorList>
    </citation>
    <scope>NUCLEOTIDE SEQUENCE [LARGE SCALE GENOMIC DNA]</scope>
    <source>
        <strain evidence="1 2">UHCC 0370</strain>
    </source>
</reference>
<protein>
    <recommendedName>
        <fullName evidence="3">DUF3782 domain-containing protein</fullName>
    </recommendedName>
</protein>
<comment type="caution">
    <text evidence="1">The sequence shown here is derived from an EMBL/GenBank/DDBJ whole genome shotgun (WGS) entry which is preliminary data.</text>
</comment>
<dbReference type="PANTHER" id="PTHR38753:SF1">
    <property type="entry name" value="SLR1441 PROTEIN"/>
    <property type="match status" value="1"/>
</dbReference>
<evidence type="ECO:0000313" key="2">
    <source>
        <dbReference type="Proteomes" id="UP001301388"/>
    </source>
</evidence>
<evidence type="ECO:0008006" key="3">
    <source>
        <dbReference type="Google" id="ProtNLM"/>
    </source>
</evidence>
<evidence type="ECO:0000313" key="1">
    <source>
        <dbReference type="EMBL" id="MEA5476803.1"/>
    </source>
</evidence>
<dbReference type="SUPFAM" id="SSF52980">
    <property type="entry name" value="Restriction endonuclease-like"/>
    <property type="match status" value="1"/>
</dbReference>
<dbReference type="EMBL" id="JAYGIE010000011">
    <property type="protein sequence ID" value="MEA5476803.1"/>
    <property type="molecule type" value="Genomic_DNA"/>
</dbReference>
<dbReference type="InterPro" id="IPR011335">
    <property type="entry name" value="Restrct_endonuc-II-like"/>
</dbReference>
<sequence length="188" mass="21552">MSNSITIDDIYKLFQKSQEELDSRFAEIDKRLSKIEASCVGVINTKYFDDLTNKRDNFFEDILVPSLYDLFADRGMNIQQTAQSLSSHRHEKLIKIDILAVCEEHKVLLMEYQIDSDENSIDEFIEKLACFKVAFPHFKDYQAYGAVAGIEINEGIDRYAYRQGLFVIKPSGDGVAIANDDDFKPASW</sequence>